<proteinExistence type="predicted"/>
<sequence length="237" mass="26739">MNNKNMIIRECEHMNKTRQVKYGQVSCNEFFNTIQGDLLISGKMARNCNLMDTLVYSYFNKNDFPTIMFTSNALTIERLQNNISASCKKDVITSYSDNRNYMPFYGMNSQQIIKFISVVADKIGYSGLMGKVMIYATAILNIVQTQYPLSLPAITKLIEEDDEFISSFALQVGVSNVVADNIRGNHEAGIVFRRICEYLESVFSHIYKSGCDSNYSLQSGIRSNIGGMGMYVCSPNQ</sequence>
<dbReference type="RefSeq" id="WP_117998334.1">
    <property type="nucleotide sequence ID" value="NZ_QRWI01000026.1"/>
</dbReference>
<gene>
    <name evidence="1" type="ORF">DW753_14145</name>
</gene>
<comment type="caution">
    <text evidence="1">The sequence shown here is derived from an EMBL/GenBank/DDBJ whole genome shotgun (WGS) entry which is preliminary data.</text>
</comment>
<protein>
    <submittedName>
        <fullName evidence="1">Uncharacterized protein</fullName>
    </submittedName>
</protein>
<organism evidence="1 2">
    <name type="scientific">Agathobacter rectalis</name>
    <dbReference type="NCBI Taxonomy" id="39491"/>
    <lineage>
        <taxon>Bacteria</taxon>
        <taxon>Bacillati</taxon>
        <taxon>Bacillota</taxon>
        <taxon>Clostridia</taxon>
        <taxon>Lachnospirales</taxon>
        <taxon>Lachnospiraceae</taxon>
        <taxon>Agathobacter</taxon>
    </lineage>
</organism>
<dbReference type="AlphaFoldDB" id="A0A414IQG9"/>
<accession>A0A414IQG9</accession>
<evidence type="ECO:0000313" key="2">
    <source>
        <dbReference type="Proteomes" id="UP000285290"/>
    </source>
</evidence>
<reference evidence="1 2" key="1">
    <citation type="submission" date="2018-08" db="EMBL/GenBank/DDBJ databases">
        <title>A genome reference for cultivated species of the human gut microbiota.</title>
        <authorList>
            <person name="Zou Y."/>
            <person name="Xue W."/>
            <person name="Luo G."/>
        </authorList>
    </citation>
    <scope>NUCLEOTIDE SEQUENCE [LARGE SCALE GENOMIC DNA]</scope>
    <source>
        <strain evidence="1 2">AM29-10</strain>
    </source>
</reference>
<dbReference type="EMBL" id="QSKC01000027">
    <property type="protein sequence ID" value="RHE30572.1"/>
    <property type="molecule type" value="Genomic_DNA"/>
</dbReference>
<dbReference type="Proteomes" id="UP000285290">
    <property type="component" value="Unassembled WGS sequence"/>
</dbReference>
<name>A0A414IQG9_9FIRM</name>
<evidence type="ECO:0000313" key="1">
    <source>
        <dbReference type="EMBL" id="RHE30572.1"/>
    </source>
</evidence>